<dbReference type="Proteomes" id="UP000255279">
    <property type="component" value="Unassembled WGS sequence"/>
</dbReference>
<evidence type="ECO:0000313" key="18">
    <source>
        <dbReference type="EMBL" id="STZ13767.1"/>
    </source>
</evidence>
<dbReference type="EC" id="3.1.26.4" evidence="6 14"/>
<evidence type="ECO:0000256" key="6">
    <source>
        <dbReference type="ARBA" id="ARBA00012180"/>
    </source>
</evidence>
<evidence type="ECO:0000313" key="19">
    <source>
        <dbReference type="Proteomes" id="UP000255279"/>
    </source>
</evidence>
<evidence type="ECO:0000256" key="2">
    <source>
        <dbReference type="ARBA" id="ARBA00001946"/>
    </source>
</evidence>
<dbReference type="GO" id="GO:0003723">
    <property type="term" value="F:RNA binding"/>
    <property type="evidence" value="ECO:0007669"/>
    <property type="project" value="UniProtKB-UniRule"/>
</dbReference>
<feature type="binding site" evidence="14 15">
    <location>
        <position position="36"/>
    </location>
    <ligand>
        <name>a divalent metal cation</name>
        <dbReference type="ChEBI" id="CHEBI:60240"/>
    </ligand>
</feature>
<dbReference type="PANTHER" id="PTHR10954">
    <property type="entry name" value="RIBONUCLEASE H2 SUBUNIT A"/>
    <property type="match status" value="1"/>
</dbReference>
<dbReference type="InterPro" id="IPR024567">
    <property type="entry name" value="RNase_HII/HIII_dom"/>
</dbReference>
<evidence type="ECO:0000256" key="16">
    <source>
        <dbReference type="RuleBase" id="RU003515"/>
    </source>
</evidence>
<dbReference type="PANTHER" id="PTHR10954:SF18">
    <property type="entry name" value="RIBONUCLEASE HII"/>
    <property type="match status" value="1"/>
</dbReference>
<keyword evidence="13 14" id="KW-0464">Manganese</keyword>
<evidence type="ECO:0000256" key="11">
    <source>
        <dbReference type="ARBA" id="ARBA00022759"/>
    </source>
</evidence>
<evidence type="ECO:0000256" key="14">
    <source>
        <dbReference type="HAMAP-Rule" id="MF_00052"/>
    </source>
</evidence>
<keyword evidence="9 14" id="KW-0540">Nuclease</keyword>
<feature type="binding site" evidence="14 15">
    <location>
        <position position="145"/>
    </location>
    <ligand>
        <name>a divalent metal cation</name>
        <dbReference type="ChEBI" id="CHEBI:60240"/>
    </ligand>
</feature>
<dbReference type="GO" id="GO:0043137">
    <property type="term" value="P:DNA replication, removal of RNA primer"/>
    <property type="evidence" value="ECO:0007669"/>
    <property type="project" value="TreeGrafter"/>
</dbReference>
<feature type="binding site" evidence="14 15">
    <location>
        <position position="35"/>
    </location>
    <ligand>
        <name>a divalent metal cation</name>
        <dbReference type="ChEBI" id="CHEBI:60240"/>
    </ligand>
</feature>
<comment type="subcellular location">
    <subcellularLocation>
        <location evidence="4 14">Cytoplasm</location>
    </subcellularLocation>
</comment>
<comment type="similarity">
    <text evidence="5 14 16">Belongs to the RNase HII family.</text>
</comment>
<sequence>MTAAHTADDFTHLCSQHSTIKHDFTSDTPLIIGVDEVGRGSLFGQMTVAAVILPADISGEFDKINLTNTALSPLNDSKKLSPKKRDLLFDVISQISLSHVIVDVPASVIDAINIYQATLLGMRLAIERLLAAHTTTQTAPQILIDGNATPILSANFYAHQPHIRTIIKGDGVHSSIAAASILAKVHRDRSMIEFAKQYPKYHLDKHKGYASAAHTHAIKTLGILPEHRKTFSPMKDMLAQGELFS</sequence>
<evidence type="ECO:0000259" key="17">
    <source>
        <dbReference type="PROSITE" id="PS51975"/>
    </source>
</evidence>
<protein>
    <recommendedName>
        <fullName evidence="7 14">Ribonuclease HII</fullName>
        <shortName evidence="14">RNase HII</shortName>
        <ecNumber evidence="6 14">3.1.26.4</ecNumber>
    </recommendedName>
</protein>
<dbReference type="AlphaFoldDB" id="A0A378R6Q1"/>
<evidence type="ECO:0000256" key="1">
    <source>
        <dbReference type="ARBA" id="ARBA00000077"/>
    </source>
</evidence>
<evidence type="ECO:0000256" key="9">
    <source>
        <dbReference type="ARBA" id="ARBA00022722"/>
    </source>
</evidence>
<gene>
    <name evidence="14 18" type="primary">rnhB</name>
    <name evidence="18" type="ORF">NCTC10293_01345</name>
</gene>
<dbReference type="GO" id="GO:0032299">
    <property type="term" value="C:ribonuclease H2 complex"/>
    <property type="evidence" value="ECO:0007669"/>
    <property type="project" value="TreeGrafter"/>
</dbReference>
<dbReference type="InterPro" id="IPR012337">
    <property type="entry name" value="RNaseH-like_sf"/>
</dbReference>
<evidence type="ECO:0000256" key="10">
    <source>
        <dbReference type="ARBA" id="ARBA00022723"/>
    </source>
</evidence>
<dbReference type="EMBL" id="UGQE01000004">
    <property type="protein sequence ID" value="STZ13767.1"/>
    <property type="molecule type" value="Genomic_DNA"/>
</dbReference>
<keyword evidence="10 14" id="KW-0479">Metal-binding</keyword>
<comment type="cofactor">
    <cofactor evidence="2">
        <name>Mg(2+)</name>
        <dbReference type="ChEBI" id="CHEBI:18420"/>
    </cofactor>
</comment>
<feature type="domain" description="RNase H type-2" evidence="17">
    <location>
        <begin position="29"/>
        <end position="243"/>
    </location>
</feature>
<dbReference type="InterPro" id="IPR001352">
    <property type="entry name" value="RNase_HII/HIII"/>
</dbReference>
<dbReference type="Pfam" id="PF01351">
    <property type="entry name" value="RNase_HII"/>
    <property type="match status" value="1"/>
</dbReference>
<dbReference type="GO" id="GO:0030145">
    <property type="term" value="F:manganese ion binding"/>
    <property type="evidence" value="ECO:0007669"/>
    <property type="project" value="UniProtKB-UniRule"/>
</dbReference>
<evidence type="ECO:0000256" key="8">
    <source>
        <dbReference type="ARBA" id="ARBA00022490"/>
    </source>
</evidence>
<evidence type="ECO:0000256" key="13">
    <source>
        <dbReference type="ARBA" id="ARBA00023211"/>
    </source>
</evidence>
<evidence type="ECO:0000256" key="5">
    <source>
        <dbReference type="ARBA" id="ARBA00007383"/>
    </source>
</evidence>
<evidence type="ECO:0000256" key="12">
    <source>
        <dbReference type="ARBA" id="ARBA00022801"/>
    </source>
</evidence>
<dbReference type="InterPro" id="IPR022898">
    <property type="entry name" value="RNase_HII"/>
</dbReference>
<dbReference type="GO" id="GO:0005737">
    <property type="term" value="C:cytoplasm"/>
    <property type="evidence" value="ECO:0007669"/>
    <property type="project" value="UniProtKB-SubCell"/>
</dbReference>
<evidence type="ECO:0000256" key="7">
    <source>
        <dbReference type="ARBA" id="ARBA00019179"/>
    </source>
</evidence>
<comment type="cofactor">
    <cofactor evidence="14 15">
        <name>Mn(2+)</name>
        <dbReference type="ChEBI" id="CHEBI:29035"/>
    </cofactor>
    <cofactor evidence="14 15">
        <name>Mg(2+)</name>
        <dbReference type="ChEBI" id="CHEBI:18420"/>
    </cofactor>
    <text evidence="14 15">Manganese or magnesium. Binds 1 divalent metal ion per monomer in the absence of substrate. May bind a second metal ion after substrate binding.</text>
</comment>
<dbReference type="SUPFAM" id="SSF53098">
    <property type="entry name" value="Ribonuclease H-like"/>
    <property type="match status" value="1"/>
</dbReference>
<comment type="function">
    <text evidence="3 14 16">Endonuclease that specifically degrades the RNA of RNA-DNA hybrids.</text>
</comment>
<dbReference type="NCBIfam" id="NF000595">
    <property type="entry name" value="PRK00015.1-3"/>
    <property type="match status" value="1"/>
</dbReference>
<reference evidence="18 19" key="1">
    <citation type="submission" date="2018-06" db="EMBL/GenBank/DDBJ databases">
        <authorList>
            <consortium name="Pathogen Informatics"/>
            <person name="Doyle S."/>
        </authorList>
    </citation>
    <scope>NUCLEOTIDE SEQUENCE [LARGE SCALE GENOMIC DNA]</scope>
    <source>
        <strain evidence="18 19">NCTC10293</strain>
    </source>
</reference>
<dbReference type="OrthoDB" id="9803420at2"/>
<dbReference type="PROSITE" id="PS51975">
    <property type="entry name" value="RNASE_H_2"/>
    <property type="match status" value="1"/>
</dbReference>
<keyword evidence="12 14" id="KW-0378">Hydrolase</keyword>
<evidence type="ECO:0000256" key="15">
    <source>
        <dbReference type="PROSITE-ProRule" id="PRU01319"/>
    </source>
</evidence>
<dbReference type="CDD" id="cd07182">
    <property type="entry name" value="RNase_HII_bacteria_HII_like"/>
    <property type="match status" value="1"/>
</dbReference>
<dbReference type="HAMAP" id="MF_00052_B">
    <property type="entry name" value="RNase_HII_B"/>
    <property type="match status" value="1"/>
</dbReference>
<dbReference type="GO" id="GO:0004523">
    <property type="term" value="F:RNA-DNA hybrid ribonuclease activity"/>
    <property type="evidence" value="ECO:0007669"/>
    <property type="project" value="UniProtKB-UniRule"/>
</dbReference>
<proteinExistence type="inferred from homology"/>
<evidence type="ECO:0000256" key="4">
    <source>
        <dbReference type="ARBA" id="ARBA00004496"/>
    </source>
</evidence>
<evidence type="ECO:0000256" key="3">
    <source>
        <dbReference type="ARBA" id="ARBA00004065"/>
    </source>
</evidence>
<dbReference type="GO" id="GO:0006298">
    <property type="term" value="P:mismatch repair"/>
    <property type="evidence" value="ECO:0007669"/>
    <property type="project" value="TreeGrafter"/>
</dbReference>
<keyword evidence="8 14" id="KW-0963">Cytoplasm</keyword>
<name>A0A378R6Q1_9GAMM</name>
<dbReference type="Gene3D" id="3.30.420.10">
    <property type="entry name" value="Ribonuclease H-like superfamily/Ribonuclease H"/>
    <property type="match status" value="1"/>
</dbReference>
<accession>A0A378R6Q1</accession>
<keyword evidence="11 14" id="KW-0255">Endonuclease</keyword>
<organism evidence="18 19">
    <name type="scientific">Moraxella caviae</name>
    <dbReference type="NCBI Taxonomy" id="34060"/>
    <lineage>
        <taxon>Bacteria</taxon>
        <taxon>Pseudomonadati</taxon>
        <taxon>Pseudomonadota</taxon>
        <taxon>Gammaproteobacteria</taxon>
        <taxon>Moraxellales</taxon>
        <taxon>Moraxellaceae</taxon>
        <taxon>Moraxella</taxon>
    </lineage>
</organism>
<comment type="catalytic activity">
    <reaction evidence="1 14 15 16">
        <text>Endonucleolytic cleavage to 5'-phosphomonoester.</text>
        <dbReference type="EC" id="3.1.26.4"/>
    </reaction>
</comment>
<dbReference type="RefSeq" id="WP_078276107.1">
    <property type="nucleotide sequence ID" value="NZ_CAACXO010000047.1"/>
</dbReference>
<dbReference type="InterPro" id="IPR036397">
    <property type="entry name" value="RNaseH_sf"/>
</dbReference>